<name>A0A9I9E882_CUCME</name>
<accession>A0A9I9E882</accession>
<reference evidence="1" key="1">
    <citation type="submission" date="2023-03" db="UniProtKB">
        <authorList>
            <consortium name="EnsemblPlants"/>
        </authorList>
    </citation>
    <scope>IDENTIFICATION</scope>
</reference>
<dbReference type="EnsemblPlants" id="MELO3C030048.2.1">
    <property type="protein sequence ID" value="MELO3C030048.2.1"/>
    <property type="gene ID" value="MELO3C030048.2"/>
</dbReference>
<dbReference type="AlphaFoldDB" id="A0A9I9E882"/>
<organism evidence="1">
    <name type="scientific">Cucumis melo</name>
    <name type="common">Muskmelon</name>
    <dbReference type="NCBI Taxonomy" id="3656"/>
    <lineage>
        <taxon>Eukaryota</taxon>
        <taxon>Viridiplantae</taxon>
        <taxon>Streptophyta</taxon>
        <taxon>Embryophyta</taxon>
        <taxon>Tracheophyta</taxon>
        <taxon>Spermatophyta</taxon>
        <taxon>Magnoliopsida</taxon>
        <taxon>eudicotyledons</taxon>
        <taxon>Gunneridae</taxon>
        <taxon>Pentapetalae</taxon>
        <taxon>rosids</taxon>
        <taxon>fabids</taxon>
        <taxon>Cucurbitales</taxon>
        <taxon>Cucurbitaceae</taxon>
        <taxon>Benincaseae</taxon>
        <taxon>Cucumis</taxon>
    </lineage>
</organism>
<sequence length="148" mass="16045">SPKFIIILVVASPHSQLLLLRNHTAAAAPASLLSTEIFGDNLLPFIRSHHRYLSSPSSFYSSLAQAATPQTTPLSVSQLLCVATFRSEASGLCLLQSVFVHKASTAIVASPRTQPPPSQSPIHMELSLLHHPSFSVVRCRTRVCSPHR</sequence>
<dbReference type="Gramene" id="MELO3C030048.2.1">
    <property type="protein sequence ID" value="MELO3C030048.2.1"/>
    <property type="gene ID" value="MELO3C030048.2"/>
</dbReference>
<protein>
    <submittedName>
        <fullName evidence="1">Uncharacterized protein</fullName>
    </submittedName>
</protein>
<evidence type="ECO:0000313" key="1">
    <source>
        <dbReference type="EnsemblPlants" id="MELO3C030048.2.1"/>
    </source>
</evidence>
<proteinExistence type="predicted"/>